<dbReference type="Pfam" id="PF13237">
    <property type="entry name" value="Fer4_10"/>
    <property type="match status" value="1"/>
</dbReference>
<protein>
    <recommendedName>
        <fullName evidence="4">4Fe-4S ferredoxin-type domain-containing protein</fullName>
    </recommendedName>
</protein>
<dbReference type="GO" id="GO:0046872">
    <property type="term" value="F:metal ion binding"/>
    <property type="evidence" value="ECO:0007669"/>
    <property type="project" value="UniProtKB-KW"/>
</dbReference>
<dbReference type="Gene3D" id="3.40.50.360">
    <property type="match status" value="1"/>
</dbReference>
<gene>
    <name evidence="5" type="ORF">SAMN02746066_00373</name>
</gene>
<accession>A0A1M7F339</accession>
<dbReference type="PROSITE" id="PS00198">
    <property type="entry name" value="4FE4S_FER_1"/>
    <property type="match status" value="2"/>
</dbReference>
<dbReference type="NCBIfam" id="NF038196">
    <property type="entry name" value="ferrodoxin_EFR1"/>
    <property type="match status" value="1"/>
</dbReference>
<dbReference type="PROSITE" id="PS51379">
    <property type="entry name" value="4FE4S_FER_2"/>
    <property type="match status" value="1"/>
</dbReference>
<evidence type="ECO:0000256" key="3">
    <source>
        <dbReference type="ARBA" id="ARBA00023014"/>
    </source>
</evidence>
<feature type="domain" description="4Fe-4S ferredoxin-type" evidence="4">
    <location>
        <begin position="190"/>
        <end position="218"/>
    </location>
</feature>
<keyword evidence="2" id="KW-0408">Iron</keyword>
<keyword evidence="3" id="KW-0411">Iron-sulfur</keyword>
<evidence type="ECO:0000256" key="1">
    <source>
        <dbReference type="ARBA" id="ARBA00022723"/>
    </source>
</evidence>
<name>A0A1M7F339_9FIRM</name>
<keyword evidence="6" id="KW-1185">Reference proteome</keyword>
<evidence type="ECO:0000256" key="2">
    <source>
        <dbReference type="ARBA" id="ARBA00023004"/>
    </source>
</evidence>
<dbReference type="Gene3D" id="3.30.70.20">
    <property type="match status" value="1"/>
</dbReference>
<reference evidence="5 6" key="1">
    <citation type="submission" date="2016-11" db="EMBL/GenBank/DDBJ databases">
        <authorList>
            <person name="Jaros S."/>
            <person name="Januszkiewicz K."/>
            <person name="Wedrychowicz H."/>
        </authorList>
    </citation>
    <scope>NUCLEOTIDE SEQUENCE [LARGE SCALE GENOMIC DNA]</scope>
    <source>
        <strain evidence="5 6">DSM 15930</strain>
    </source>
</reference>
<proteinExistence type="predicted"/>
<dbReference type="SUPFAM" id="SSF52218">
    <property type="entry name" value="Flavoproteins"/>
    <property type="match status" value="1"/>
</dbReference>
<dbReference type="STRING" id="1120996.SAMN02746066_00373"/>
<dbReference type="InterPro" id="IPR047964">
    <property type="entry name" value="EFR1-like"/>
</dbReference>
<evidence type="ECO:0000313" key="5">
    <source>
        <dbReference type="EMBL" id="SHL98461.1"/>
    </source>
</evidence>
<dbReference type="OrthoDB" id="9813995at2"/>
<dbReference type="InterPro" id="IPR017896">
    <property type="entry name" value="4Fe4S_Fe-S-bd"/>
</dbReference>
<dbReference type="SUPFAM" id="SSF54862">
    <property type="entry name" value="4Fe-4S ferredoxins"/>
    <property type="match status" value="1"/>
</dbReference>
<dbReference type="EMBL" id="FRCP01000005">
    <property type="protein sequence ID" value="SHL98461.1"/>
    <property type="molecule type" value="Genomic_DNA"/>
</dbReference>
<sequence>MEQEKFTYRIAYYTGTGGTKIVAECMADTLKEQGHLTELEVITTGVHIKELTFDRLIILFPVHAFNAPDSVYRWIDNLELVDKIQTTAISVSGGGEVFPNKACRISTIRKLERRGYEVTYEKMIVMPSNWVVAIPDPISLMLLDVLPSKVKEIIRDVSFGVRLRSKPNLFNRCFSRMGEIEKPAARLLGRYIKVDSTCNGCGKCSRSCPADNITMESNRPHFENTCHLCLRCLYNCPQKALKLRIGNFIVLKEGYHLEELRKQLPIIDKVDIEELTKGIMLSGVRKYLLEL</sequence>
<dbReference type="InterPro" id="IPR029039">
    <property type="entry name" value="Flavoprotein-like_sf"/>
</dbReference>
<dbReference type="RefSeq" id="WP_073282164.1">
    <property type="nucleotide sequence ID" value="NZ_FRCP01000005.1"/>
</dbReference>
<evidence type="ECO:0000313" key="6">
    <source>
        <dbReference type="Proteomes" id="UP000184038"/>
    </source>
</evidence>
<dbReference type="GO" id="GO:0051536">
    <property type="term" value="F:iron-sulfur cluster binding"/>
    <property type="evidence" value="ECO:0007669"/>
    <property type="project" value="UniProtKB-KW"/>
</dbReference>
<organism evidence="5 6">
    <name type="scientific">Anaerosporobacter mobilis DSM 15930</name>
    <dbReference type="NCBI Taxonomy" id="1120996"/>
    <lineage>
        <taxon>Bacteria</taxon>
        <taxon>Bacillati</taxon>
        <taxon>Bacillota</taxon>
        <taxon>Clostridia</taxon>
        <taxon>Lachnospirales</taxon>
        <taxon>Lachnospiraceae</taxon>
        <taxon>Anaerosporobacter</taxon>
    </lineage>
</organism>
<keyword evidence="1" id="KW-0479">Metal-binding</keyword>
<evidence type="ECO:0000259" key="4">
    <source>
        <dbReference type="PROSITE" id="PS51379"/>
    </source>
</evidence>
<dbReference type="InterPro" id="IPR017900">
    <property type="entry name" value="4Fe4S_Fe_S_CS"/>
</dbReference>
<dbReference type="AlphaFoldDB" id="A0A1M7F339"/>
<dbReference type="Proteomes" id="UP000184038">
    <property type="component" value="Unassembled WGS sequence"/>
</dbReference>